<dbReference type="SUPFAM" id="SSF55604">
    <property type="entry name" value="Glucose permease domain IIB"/>
    <property type="match status" value="1"/>
</dbReference>
<keyword evidence="2" id="KW-0598">Phosphotransferase system</keyword>
<keyword evidence="6" id="KW-0762">Sugar transport</keyword>
<evidence type="ECO:0000313" key="6">
    <source>
        <dbReference type="EMBL" id="WVN21111.1"/>
    </source>
</evidence>
<reference evidence="6" key="1">
    <citation type="submission" date="2024-01" db="EMBL/GenBank/DDBJ databases">
        <title>Complete genome sequence of Mycoplasma gateae strain 3700.</title>
        <authorList>
            <person name="Spergser J."/>
        </authorList>
    </citation>
    <scope>NUCLEOTIDE SEQUENCE [LARGE SCALE GENOMIC DNA]</scope>
    <source>
        <strain evidence="6">3700</strain>
    </source>
</reference>
<keyword evidence="7" id="KW-1185">Reference proteome</keyword>
<evidence type="ECO:0000256" key="1">
    <source>
        <dbReference type="ARBA" id="ARBA00022679"/>
    </source>
</evidence>
<sequence length="120" mass="14073">MNKKNKFLYFFLIVITFGFILIYWQKKYRQSKIKNYLTKETNLSFDFKQLIEYLGGNQNIERVSSTQKVLKISFYDKEKIDLIKLKKLDGVTGITVQSKSISLVVGNTAKYIDELINEAK</sequence>
<dbReference type="Proteomes" id="UP001431935">
    <property type="component" value="Chromosome"/>
</dbReference>
<keyword evidence="4" id="KW-0472">Membrane</keyword>
<evidence type="ECO:0000256" key="3">
    <source>
        <dbReference type="PROSITE-ProRule" id="PRU00421"/>
    </source>
</evidence>
<evidence type="ECO:0000256" key="4">
    <source>
        <dbReference type="SAM" id="Phobius"/>
    </source>
</evidence>
<keyword evidence="6" id="KW-0813">Transport</keyword>
<gene>
    <name evidence="6" type="ORF">V2E26_01700</name>
</gene>
<keyword evidence="4" id="KW-1133">Transmembrane helix</keyword>
<organism evidence="6 7">
    <name type="scientific">Metamycoplasma gateae</name>
    <dbReference type="NCBI Taxonomy" id="35769"/>
    <lineage>
        <taxon>Bacteria</taxon>
        <taxon>Bacillati</taxon>
        <taxon>Mycoplasmatota</taxon>
        <taxon>Mycoplasmoidales</taxon>
        <taxon>Metamycoplasmataceae</taxon>
        <taxon>Metamycoplasma</taxon>
    </lineage>
</organism>
<feature type="domain" description="PTS EIIB type-1" evidence="5">
    <location>
        <begin position="44"/>
        <end position="120"/>
    </location>
</feature>
<keyword evidence="1" id="KW-0808">Transferase</keyword>
<protein>
    <submittedName>
        <fullName evidence="6">PTS glucose transporter subunit IIB</fullName>
    </submittedName>
</protein>
<proteinExistence type="predicted"/>
<dbReference type="EMBL" id="CP143578">
    <property type="protein sequence ID" value="WVN21111.1"/>
    <property type="molecule type" value="Genomic_DNA"/>
</dbReference>
<dbReference type="PROSITE" id="PS51098">
    <property type="entry name" value="PTS_EIIB_TYPE_1"/>
    <property type="match status" value="1"/>
</dbReference>
<dbReference type="InterPro" id="IPR036878">
    <property type="entry name" value="Glu_permease_IIB"/>
</dbReference>
<dbReference type="Gene3D" id="3.30.1360.60">
    <property type="entry name" value="Glucose permease domain IIB"/>
    <property type="match status" value="1"/>
</dbReference>
<evidence type="ECO:0000256" key="2">
    <source>
        <dbReference type="ARBA" id="ARBA00022683"/>
    </source>
</evidence>
<evidence type="ECO:0000259" key="5">
    <source>
        <dbReference type="PROSITE" id="PS51098"/>
    </source>
</evidence>
<comment type="caution">
    <text evidence="3">Lacks conserved residue(s) required for the propagation of feature annotation.</text>
</comment>
<evidence type="ECO:0000313" key="7">
    <source>
        <dbReference type="Proteomes" id="UP001431935"/>
    </source>
</evidence>
<dbReference type="InterPro" id="IPR001996">
    <property type="entry name" value="PTS_IIB_1"/>
</dbReference>
<dbReference type="RefSeq" id="WP_330463142.1">
    <property type="nucleotide sequence ID" value="NZ_CP143578.1"/>
</dbReference>
<keyword evidence="4" id="KW-0812">Transmembrane</keyword>
<accession>A0ABZ2ALS4</accession>
<name>A0ABZ2ALS4_9BACT</name>
<feature type="transmembrane region" description="Helical" evidence="4">
    <location>
        <begin position="6"/>
        <end position="24"/>
    </location>
</feature>